<accession>A0A0U1V1U9</accession>
<dbReference type="PANTHER" id="PTHR47128:SF2">
    <property type="entry name" value="PROTEIN HIGH CHLOROPHYLL FLUORESCENCE PHENOTYPE 244, CHLOROPLASTIC"/>
    <property type="match status" value="1"/>
</dbReference>
<evidence type="ECO:0000259" key="5">
    <source>
        <dbReference type="Pfam" id="PF05368"/>
    </source>
</evidence>
<reference evidence="6" key="1">
    <citation type="journal article" date="2016" name="Plant Mol. Biol.">
        <title>Diversity of transcripts and transcript processing forms in plastids of the dinoflagellate alga Karenia mikimotoi.</title>
        <authorList>
            <person name="Dorrell R.G."/>
            <person name="Hinksman G.A."/>
            <person name="Howe C.J."/>
        </authorList>
    </citation>
    <scope>NUCLEOTIDE SEQUENCE</scope>
    <source>
        <strain evidence="6">RCC1513</strain>
    </source>
</reference>
<dbReference type="AlphaFoldDB" id="A0A0U1V1U9"/>
<dbReference type="EMBL" id="KM065599">
    <property type="protein sequence ID" value="AIG99480.1"/>
    <property type="molecule type" value="Transcribed_RNA"/>
</dbReference>
<dbReference type="GO" id="GO:0009536">
    <property type="term" value="C:plastid"/>
    <property type="evidence" value="ECO:0007669"/>
    <property type="project" value="UniProtKB-SubCell"/>
</dbReference>
<gene>
    <name evidence="6" type="primary">ycf39</name>
</gene>
<feature type="non-terminal residue" evidence="6">
    <location>
        <position position="1"/>
    </location>
</feature>
<comment type="subcellular location">
    <subcellularLocation>
        <location evidence="1">Plastid</location>
    </subcellularLocation>
</comment>
<protein>
    <submittedName>
        <fullName evidence="6">Chloroplast protein Ycf39</fullName>
    </submittedName>
</protein>
<dbReference type="InterPro" id="IPR008030">
    <property type="entry name" value="NmrA-like"/>
</dbReference>
<geneLocation type="chloroplast" evidence="6"/>
<dbReference type="PANTHER" id="PTHR47128">
    <property type="match status" value="1"/>
</dbReference>
<keyword evidence="4" id="KW-0604">Photosystem II</keyword>
<dbReference type="Pfam" id="PF05368">
    <property type="entry name" value="NmrA"/>
    <property type="match status" value="1"/>
</dbReference>
<evidence type="ECO:0000256" key="3">
    <source>
        <dbReference type="ARBA" id="ARBA00022640"/>
    </source>
</evidence>
<dbReference type="GO" id="GO:0009523">
    <property type="term" value="C:photosystem II"/>
    <property type="evidence" value="ECO:0007669"/>
    <property type="project" value="UniProtKB-KW"/>
</dbReference>
<name>A0A0U1V1U9_KARMI</name>
<evidence type="ECO:0000256" key="1">
    <source>
        <dbReference type="ARBA" id="ARBA00004474"/>
    </source>
</evidence>
<dbReference type="Gene3D" id="3.40.50.720">
    <property type="entry name" value="NAD(P)-binding Rossmann-like Domain"/>
    <property type="match status" value="1"/>
</dbReference>
<sequence>KKFPTELGRYATEYYCSNTLQYSKPTILVAGGTGSLGYAIVRAAIDSNYKVKCLVRDFKAPSLRDLDVELVYGDLSRPSTLPPALCNVDILINAAGSRPTDSYETVTWRGTLALLEPSQIANIKKFIHCSSLYVNDNSSTTLFSIMASLEKRIRESRVNYLIYRCPSLFQPLLDQYALPILSGQSVQLYPPENDIPRAYMDSRDLGTAILHTQAKLQATKATLTFATEMWRDSEIVQLCERTFSKRAKIVYTPTFVISYASRLLRLFKFTQTFADRLEIVNFELPTATPSSEPGQRTFIIGQSTSTIDQNYYDEKFLDQPSVSLQDFLSDFYVLLSLVR</sequence>
<keyword evidence="6" id="KW-0150">Chloroplast</keyword>
<proteinExistence type="predicted"/>
<dbReference type="SUPFAM" id="SSF51735">
    <property type="entry name" value="NAD(P)-binding Rossmann-fold domains"/>
    <property type="match status" value="1"/>
</dbReference>
<organism evidence="6">
    <name type="scientific">Karenia mikimotoi</name>
    <name type="common">Red tide dinoflagellate</name>
    <name type="synonym">Gymnodinium mikimotoi</name>
    <dbReference type="NCBI Taxonomy" id="225107"/>
    <lineage>
        <taxon>Eukaryota</taxon>
        <taxon>Sar</taxon>
        <taxon>Alveolata</taxon>
        <taxon>Dinophyceae</taxon>
        <taxon>Gymnodiniales</taxon>
        <taxon>Kareniaceae</taxon>
        <taxon>Karenia</taxon>
    </lineage>
</organism>
<dbReference type="InterPro" id="IPR044256">
    <property type="entry name" value="HCF244-like"/>
</dbReference>
<keyword evidence="3 6" id="KW-0934">Plastid</keyword>
<evidence type="ECO:0000256" key="2">
    <source>
        <dbReference type="ARBA" id="ARBA00022531"/>
    </source>
</evidence>
<dbReference type="GO" id="GO:0015979">
    <property type="term" value="P:photosynthesis"/>
    <property type="evidence" value="ECO:0007669"/>
    <property type="project" value="UniProtKB-KW"/>
</dbReference>
<feature type="domain" description="NmrA-like" evidence="5">
    <location>
        <begin position="24"/>
        <end position="256"/>
    </location>
</feature>
<evidence type="ECO:0000313" key="6">
    <source>
        <dbReference type="EMBL" id="AIG99480.1"/>
    </source>
</evidence>
<keyword evidence="2" id="KW-0602">Photosynthesis</keyword>
<dbReference type="InterPro" id="IPR036291">
    <property type="entry name" value="NAD(P)-bd_dom_sf"/>
</dbReference>
<evidence type="ECO:0000256" key="4">
    <source>
        <dbReference type="ARBA" id="ARBA00023276"/>
    </source>
</evidence>